<evidence type="ECO:0000313" key="5">
    <source>
        <dbReference type="EMBL" id="RSU14763.1"/>
    </source>
</evidence>
<keyword evidence="6" id="KW-1185">Reference proteome</keyword>
<proteinExistence type="predicted"/>
<dbReference type="Proteomes" id="UP000286773">
    <property type="component" value="Unassembled WGS sequence"/>
</dbReference>
<dbReference type="InterPro" id="IPR011663">
    <property type="entry name" value="UTRA"/>
</dbReference>
<gene>
    <name evidence="5" type="ORF">CBF27_01950</name>
</gene>
<sequence>MDSKQTSSLYSQLVDVLKEKIETVLKPHDVLPSERELSKIYGVSRTTVRLALQELENLGYIYKKHGKGNFVSSVSDSILNLSGTYSFTEQMKSLGKVPKTRILDMSVIKANKVFSENLDIPIGEKILKIKRLRLADGEPMMLERTYLPFAKFADLTQEMLEDRPLYDIFLDTYGEIIKYAEEEFYATLVREEDAAHLGVPAESASLGLIRKTYNMDNQIIEYTLSIARADQFRYKILHKRF</sequence>
<dbReference type="SMART" id="SM00345">
    <property type="entry name" value="HTH_GNTR"/>
    <property type="match status" value="1"/>
</dbReference>
<dbReference type="RefSeq" id="WP_126811836.1">
    <property type="nucleotide sequence ID" value="NZ_NGKC01000001.1"/>
</dbReference>
<comment type="caution">
    <text evidence="5">The sequence shown here is derived from an EMBL/GenBank/DDBJ whole genome shotgun (WGS) entry which is preliminary data.</text>
</comment>
<evidence type="ECO:0000313" key="6">
    <source>
        <dbReference type="Proteomes" id="UP000286773"/>
    </source>
</evidence>
<keyword evidence="2" id="KW-0238">DNA-binding</keyword>
<dbReference type="OrthoDB" id="9815017at2"/>
<keyword evidence="3" id="KW-0804">Transcription</keyword>
<dbReference type="InterPro" id="IPR036388">
    <property type="entry name" value="WH-like_DNA-bd_sf"/>
</dbReference>
<dbReference type="Gene3D" id="1.10.10.10">
    <property type="entry name" value="Winged helix-like DNA-binding domain superfamily/Winged helix DNA-binding domain"/>
    <property type="match status" value="1"/>
</dbReference>
<dbReference type="SUPFAM" id="SSF46785">
    <property type="entry name" value="Winged helix' DNA-binding domain"/>
    <property type="match status" value="1"/>
</dbReference>
<evidence type="ECO:0000259" key="4">
    <source>
        <dbReference type="PROSITE" id="PS50949"/>
    </source>
</evidence>
<accession>A0A430B361</accession>
<dbReference type="SUPFAM" id="SSF64288">
    <property type="entry name" value="Chorismate lyase-like"/>
    <property type="match status" value="1"/>
</dbReference>
<evidence type="ECO:0000256" key="1">
    <source>
        <dbReference type="ARBA" id="ARBA00023015"/>
    </source>
</evidence>
<dbReference type="AlphaFoldDB" id="A0A430B361"/>
<dbReference type="EMBL" id="NGKC01000001">
    <property type="protein sequence ID" value="RSU14763.1"/>
    <property type="molecule type" value="Genomic_DNA"/>
</dbReference>
<dbReference type="GO" id="GO:0045892">
    <property type="term" value="P:negative regulation of DNA-templated transcription"/>
    <property type="evidence" value="ECO:0007669"/>
    <property type="project" value="TreeGrafter"/>
</dbReference>
<name>A0A430B361_9ENTE</name>
<organism evidence="5 6">
    <name type="scientific">Vagococcus acidifermentans</name>
    <dbReference type="NCBI Taxonomy" id="564710"/>
    <lineage>
        <taxon>Bacteria</taxon>
        <taxon>Bacillati</taxon>
        <taxon>Bacillota</taxon>
        <taxon>Bacilli</taxon>
        <taxon>Lactobacillales</taxon>
        <taxon>Enterococcaceae</taxon>
        <taxon>Vagococcus</taxon>
    </lineage>
</organism>
<keyword evidence="1" id="KW-0805">Transcription regulation</keyword>
<dbReference type="Pfam" id="PF00392">
    <property type="entry name" value="GntR"/>
    <property type="match status" value="1"/>
</dbReference>
<dbReference type="Pfam" id="PF07702">
    <property type="entry name" value="UTRA"/>
    <property type="match status" value="1"/>
</dbReference>
<protein>
    <submittedName>
        <fullName evidence="5">GntR family transcriptional regulator</fullName>
    </submittedName>
</protein>
<reference evidence="5 6" key="1">
    <citation type="submission" date="2017-05" db="EMBL/GenBank/DDBJ databases">
        <title>Vagococcus spp. assemblies.</title>
        <authorList>
            <person name="Gulvik C.A."/>
        </authorList>
    </citation>
    <scope>NUCLEOTIDE SEQUENCE [LARGE SCALE GENOMIC DNA]</scope>
    <source>
        <strain evidence="5 6">LMG 24798</strain>
    </source>
</reference>
<dbReference type="PRINTS" id="PR00035">
    <property type="entry name" value="HTHGNTR"/>
</dbReference>
<dbReference type="InterPro" id="IPR000524">
    <property type="entry name" value="Tscrpt_reg_HTH_GntR"/>
</dbReference>
<evidence type="ECO:0000256" key="3">
    <source>
        <dbReference type="ARBA" id="ARBA00023163"/>
    </source>
</evidence>
<dbReference type="Gene3D" id="3.40.1410.10">
    <property type="entry name" value="Chorismate lyase-like"/>
    <property type="match status" value="1"/>
</dbReference>
<dbReference type="InterPro" id="IPR036390">
    <property type="entry name" value="WH_DNA-bd_sf"/>
</dbReference>
<dbReference type="PANTHER" id="PTHR44846">
    <property type="entry name" value="MANNOSYL-D-GLYCERATE TRANSPORT/METABOLISM SYSTEM REPRESSOR MNGR-RELATED"/>
    <property type="match status" value="1"/>
</dbReference>
<dbReference type="PANTHER" id="PTHR44846:SF1">
    <property type="entry name" value="MANNOSYL-D-GLYCERATE TRANSPORT_METABOLISM SYSTEM REPRESSOR MNGR-RELATED"/>
    <property type="match status" value="1"/>
</dbReference>
<dbReference type="GO" id="GO:0003700">
    <property type="term" value="F:DNA-binding transcription factor activity"/>
    <property type="evidence" value="ECO:0007669"/>
    <property type="project" value="InterPro"/>
</dbReference>
<dbReference type="InterPro" id="IPR028978">
    <property type="entry name" value="Chorismate_lyase_/UTRA_dom_sf"/>
</dbReference>
<evidence type="ECO:0000256" key="2">
    <source>
        <dbReference type="ARBA" id="ARBA00023125"/>
    </source>
</evidence>
<feature type="domain" description="HTH gntR-type" evidence="4">
    <location>
        <begin position="7"/>
        <end position="74"/>
    </location>
</feature>
<dbReference type="InterPro" id="IPR050679">
    <property type="entry name" value="Bact_HTH_transcr_reg"/>
</dbReference>
<dbReference type="CDD" id="cd07377">
    <property type="entry name" value="WHTH_GntR"/>
    <property type="match status" value="1"/>
</dbReference>
<dbReference type="GO" id="GO:0003677">
    <property type="term" value="F:DNA binding"/>
    <property type="evidence" value="ECO:0007669"/>
    <property type="project" value="UniProtKB-KW"/>
</dbReference>
<dbReference type="PROSITE" id="PS50949">
    <property type="entry name" value="HTH_GNTR"/>
    <property type="match status" value="1"/>
</dbReference>
<dbReference type="SMART" id="SM00866">
    <property type="entry name" value="UTRA"/>
    <property type="match status" value="1"/>
</dbReference>